<dbReference type="InterPro" id="IPR051011">
    <property type="entry name" value="Metal_resp_trans_reg"/>
</dbReference>
<dbReference type="EMBL" id="JBHSIV010000010">
    <property type="protein sequence ID" value="MFC5062883.1"/>
    <property type="molecule type" value="Genomic_DNA"/>
</dbReference>
<dbReference type="InterPro" id="IPR036388">
    <property type="entry name" value="WH-like_DNA-bd_sf"/>
</dbReference>
<keyword evidence="1" id="KW-0805">Transcription regulation</keyword>
<name>A0ABV9YND1_9PSEU</name>
<protein>
    <submittedName>
        <fullName evidence="5">ArsR/SmtB family transcription factor</fullName>
    </submittedName>
</protein>
<dbReference type="PRINTS" id="PR00778">
    <property type="entry name" value="HTHARSR"/>
</dbReference>
<evidence type="ECO:0000313" key="6">
    <source>
        <dbReference type="Proteomes" id="UP001595947"/>
    </source>
</evidence>
<dbReference type="Gene3D" id="1.10.10.10">
    <property type="entry name" value="Winged helix-like DNA-binding domain superfamily/Winged helix DNA-binding domain"/>
    <property type="match status" value="1"/>
</dbReference>
<keyword evidence="2" id="KW-0238">DNA-binding</keyword>
<dbReference type="NCBIfam" id="NF033788">
    <property type="entry name" value="HTH_metalloreg"/>
    <property type="match status" value="1"/>
</dbReference>
<evidence type="ECO:0000256" key="3">
    <source>
        <dbReference type="ARBA" id="ARBA00023163"/>
    </source>
</evidence>
<feature type="domain" description="HTH arsR-type" evidence="4">
    <location>
        <begin position="13"/>
        <end position="107"/>
    </location>
</feature>
<dbReference type="InterPro" id="IPR011991">
    <property type="entry name" value="ArsR-like_HTH"/>
</dbReference>
<comment type="caution">
    <text evidence="5">The sequence shown here is derived from an EMBL/GenBank/DDBJ whole genome shotgun (WGS) entry which is preliminary data.</text>
</comment>
<evidence type="ECO:0000256" key="2">
    <source>
        <dbReference type="ARBA" id="ARBA00023125"/>
    </source>
</evidence>
<dbReference type="Pfam" id="PF01022">
    <property type="entry name" value="HTH_5"/>
    <property type="match status" value="1"/>
</dbReference>
<dbReference type="PROSITE" id="PS50987">
    <property type="entry name" value="HTH_ARSR_2"/>
    <property type="match status" value="1"/>
</dbReference>
<dbReference type="PANTHER" id="PTHR43132:SF6">
    <property type="entry name" value="HTH-TYPE TRANSCRIPTIONAL REPRESSOR CZRA"/>
    <property type="match status" value="1"/>
</dbReference>
<dbReference type="RefSeq" id="WP_378036235.1">
    <property type="nucleotide sequence ID" value="NZ_JBHSIV010000010.1"/>
</dbReference>
<dbReference type="Proteomes" id="UP001595947">
    <property type="component" value="Unassembled WGS sequence"/>
</dbReference>
<keyword evidence="6" id="KW-1185">Reference proteome</keyword>
<dbReference type="SUPFAM" id="SSF46785">
    <property type="entry name" value="Winged helix' DNA-binding domain"/>
    <property type="match status" value="1"/>
</dbReference>
<gene>
    <name evidence="5" type="ORF">ACFPBZ_11750</name>
</gene>
<dbReference type="PANTHER" id="PTHR43132">
    <property type="entry name" value="ARSENICAL RESISTANCE OPERON REPRESSOR ARSR-RELATED"/>
    <property type="match status" value="1"/>
</dbReference>
<evidence type="ECO:0000313" key="5">
    <source>
        <dbReference type="EMBL" id="MFC5062883.1"/>
    </source>
</evidence>
<keyword evidence="3" id="KW-0804">Transcription</keyword>
<accession>A0ABV9YND1</accession>
<organism evidence="5 6">
    <name type="scientific">Actinomycetospora atypica</name>
    <dbReference type="NCBI Taxonomy" id="1290095"/>
    <lineage>
        <taxon>Bacteria</taxon>
        <taxon>Bacillati</taxon>
        <taxon>Actinomycetota</taxon>
        <taxon>Actinomycetes</taxon>
        <taxon>Pseudonocardiales</taxon>
        <taxon>Pseudonocardiaceae</taxon>
        <taxon>Actinomycetospora</taxon>
    </lineage>
</organism>
<proteinExistence type="predicted"/>
<evidence type="ECO:0000259" key="4">
    <source>
        <dbReference type="PROSITE" id="PS50987"/>
    </source>
</evidence>
<reference evidence="6" key="1">
    <citation type="journal article" date="2019" name="Int. J. Syst. Evol. Microbiol.">
        <title>The Global Catalogue of Microorganisms (GCM) 10K type strain sequencing project: providing services to taxonomists for standard genome sequencing and annotation.</title>
        <authorList>
            <consortium name="The Broad Institute Genomics Platform"/>
            <consortium name="The Broad Institute Genome Sequencing Center for Infectious Disease"/>
            <person name="Wu L."/>
            <person name="Ma J."/>
        </authorList>
    </citation>
    <scope>NUCLEOTIDE SEQUENCE [LARGE SCALE GENOMIC DNA]</scope>
    <source>
        <strain evidence="6">CGMCC 4.7093</strain>
    </source>
</reference>
<dbReference type="InterPro" id="IPR036390">
    <property type="entry name" value="WH_DNA-bd_sf"/>
</dbReference>
<evidence type="ECO:0000256" key="1">
    <source>
        <dbReference type="ARBA" id="ARBA00023015"/>
    </source>
</evidence>
<dbReference type="InterPro" id="IPR001845">
    <property type="entry name" value="HTH_ArsR_DNA-bd_dom"/>
</dbReference>
<sequence>MGHGTDGGIPTVADTPAVDLIARTMHALSTPSRLHLLLRLRAEPRTVGELVGDVGMEQSAVSHQLRVLRHLGLVVGERDGRQIRYRLHDDHVAQLLDEAVFHVEHLAGRGDGPD</sequence>
<dbReference type="SMART" id="SM00418">
    <property type="entry name" value="HTH_ARSR"/>
    <property type="match status" value="1"/>
</dbReference>
<dbReference type="CDD" id="cd00090">
    <property type="entry name" value="HTH_ARSR"/>
    <property type="match status" value="1"/>
</dbReference>